<feature type="domain" description="ABC3 transporter permease C-terminal" evidence="7">
    <location>
        <begin position="275"/>
        <end position="389"/>
    </location>
</feature>
<gene>
    <name evidence="9" type="ORF">A4R26_09480</name>
</gene>
<feature type="transmembrane region" description="Helical" evidence="6">
    <location>
        <begin position="708"/>
        <end position="728"/>
    </location>
</feature>
<feature type="transmembrane region" description="Helical" evidence="6">
    <location>
        <begin position="363"/>
        <end position="386"/>
    </location>
</feature>
<dbReference type="Pfam" id="PF12704">
    <property type="entry name" value="MacB_PCD"/>
    <property type="match status" value="2"/>
</dbReference>
<dbReference type="PANTHER" id="PTHR30572:SF18">
    <property type="entry name" value="ABC-TYPE MACROLIDE FAMILY EXPORT SYSTEM PERMEASE COMPONENT 2"/>
    <property type="match status" value="1"/>
</dbReference>
<sequence>MIKNYFKTAFRNLFKTPLLSFINISGLALGMAGAGLLLLNIYYLVSIDQFHEKKDRVFKVYNKTSINGRLSCHDHSQAPLGPALQKEYPRIRQMARIAYTGKQFSYKDKKLQAEGYYADAPFLNMFSFPLITGSKQAVLEDRDAIVLTEKMAKKIFGNEDPLHKVIRLDNTRDVTVTGVLKDVPVNSSLKFDYLLAWQDNNNRWDFYFANTFVELNSAGEKTIVDKQIADIVSKHSKNEQGSQVFLHPVGKMSLQGNFDEKGNPKTQSEIYFLSVLAVIMLFIGCINFMNLSTAQSGKRGKEVGVRKIMGAVKRSLIVQFVTESTLLAFLAGCAGLLIVQLVWPSFSAMAKVRIAIPWHLPAFWLSGLAFILFTGILAGSYPAFYLSSFKPVKVLKGVFSNKGSLITPRRILVVVQFVLAIFLMNFSILFRKQANFTENREMGFAKDGLVFHSMTQDLRKNFEAVQQELASTGMVAAICKTNSPITRVGGALSGLEWNGREDNKYVSFGLYTTTGGFVKTNGLTLLSGRDIDYNNYKSDDVACVINESAAKELGFANPVGQTLKEDNRNWTVIGVVKDFYQNSPGELAKPVMIRYGTDDGTINIRMQAGSTLQGIKKVEDIIKKNNPGYITELQFADEDVARTFQQRKNASALINSFTLIAIFIACMGLLGLTAYMVEMRRREVGIRKVLGASVASVTSLLTKEFVKLVGISVLVASPVAWLFMHLFLQQFSYRTNISWWILPVSGVTAIVIAIATISFQTIKTAVANPVNALRSE</sequence>
<dbReference type="STRING" id="550983.A4R26_09480"/>
<keyword evidence="2" id="KW-1003">Cell membrane</keyword>
<accession>A0A1V9EHV7</accession>
<feature type="transmembrane region" description="Helical" evidence="6">
    <location>
        <begin position="21"/>
        <end position="45"/>
    </location>
</feature>
<feature type="domain" description="ABC3 transporter permease C-terminal" evidence="7">
    <location>
        <begin position="656"/>
        <end position="764"/>
    </location>
</feature>
<evidence type="ECO:0000256" key="5">
    <source>
        <dbReference type="ARBA" id="ARBA00023136"/>
    </source>
</evidence>
<evidence type="ECO:0000256" key="1">
    <source>
        <dbReference type="ARBA" id="ARBA00004651"/>
    </source>
</evidence>
<comment type="caution">
    <text evidence="9">The sequence shown here is derived from an EMBL/GenBank/DDBJ whole genome shotgun (WGS) entry which is preliminary data.</text>
</comment>
<dbReference type="AlphaFoldDB" id="A0A1V9EHV7"/>
<feature type="transmembrane region" description="Helical" evidence="6">
    <location>
        <begin position="411"/>
        <end position="430"/>
    </location>
</feature>
<dbReference type="GO" id="GO:0022857">
    <property type="term" value="F:transmembrane transporter activity"/>
    <property type="evidence" value="ECO:0007669"/>
    <property type="project" value="TreeGrafter"/>
</dbReference>
<keyword evidence="3 6" id="KW-0812">Transmembrane</keyword>
<dbReference type="PANTHER" id="PTHR30572">
    <property type="entry name" value="MEMBRANE COMPONENT OF TRANSPORTER-RELATED"/>
    <property type="match status" value="1"/>
</dbReference>
<name>A0A1V9EHV7_9BACT</name>
<feature type="transmembrane region" description="Helical" evidence="6">
    <location>
        <begin position="270"/>
        <end position="291"/>
    </location>
</feature>
<feature type="domain" description="MacB-like periplasmic core" evidence="8">
    <location>
        <begin position="20"/>
        <end position="227"/>
    </location>
</feature>
<protein>
    <recommendedName>
        <fullName evidence="11">ABC transporter permease</fullName>
    </recommendedName>
</protein>
<keyword evidence="10" id="KW-1185">Reference proteome</keyword>
<evidence type="ECO:0000256" key="3">
    <source>
        <dbReference type="ARBA" id="ARBA00022692"/>
    </source>
</evidence>
<dbReference type="InterPro" id="IPR003838">
    <property type="entry name" value="ABC3_permease_C"/>
</dbReference>
<feature type="domain" description="MacB-like periplasmic core" evidence="8">
    <location>
        <begin position="473"/>
        <end position="584"/>
    </location>
</feature>
<dbReference type="RefSeq" id="WP_081171426.1">
    <property type="nucleotide sequence ID" value="NZ_LWBP01000254.1"/>
</dbReference>
<dbReference type="GO" id="GO:0005886">
    <property type="term" value="C:plasma membrane"/>
    <property type="evidence" value="ECO:0007669"/>
    <property type="project" value="UniProtKB-SubCell"/>
</dbReference>
<feature type="transmembrane region" description="Helical" evidence="6">
    <location>
        <begin position="316"/>
        <end position="343"/>
    </location>
</feature>
<reference evidence="10" key="1">
    <citation type="submission" date="2016-04" db="EMBL/GenBank/DDBJ databases">
        <authorList>
            <person name="Chen L."/>
            <person name="Zhuang W."/>
            <person name="Wang G."/>
        </authorList>
    </citation>
    <scope>NUCLEOTIDE SEQUENCE [LARGE SCALE GENOMIC DNA]</scope>
    <source>
        <strain evidence="10">208</strain>
    </source>
</reference>
<keyword evidence="4 6" id="KW-1133">Transmembrane helix</keyword>
<dbReference type="InterPro" id="IPR025857">
    <property type="entry name" value="MacB_PCD"/>
</dbReference>
<evidence type="ECO:0000256" key="4">
    <source>
        <dbReference type="ARBA" id="ARBA00022989"/>
    </source>
</evidence>
<evidence type="ECO:0000313" key="9">
    <source>
        <dbReference type="EMBL" id="OQP45716.1"/>
    </source>
</evidence>
<evidence type="ECO:0000256" key="2">
    <source>
        <dbReference type="ARBA" id="ARBA00022475"/>
    </source>
</evidence>
<keyword evidence="5 6" id="KW-0472">Membrane</keyword>
<dbReference type="Pfam" id="PF02687">
    <property type="entry name" value="FtsX"/>
    <property type="match status" value="2"/>
</dbReference>
<organism evidence="9 10">
    <name type="scientific">Niastella populi</name>
    <dbReference type="NCBI Taxonomy" id="550983"/>
    <lineage>
        <taxon>Bacteria</taxon>
        <taxon>Pseudomonadati</taxon>
        <taxon>Bacteroidota</taxon>
        <taxon>Chitinophagia</taxon>
        <taxon>Chitinophagales</taxon>
        <taxon>Chitinophagaceae</taxon>
        <taxon>Niastella</taxon>
    </lineage>
</organism>
<dbReference type="EMBL" id="LWBP01000254">
    <property type="protein sequence ID" value="OQP45716.1"/>
    <property type="molecule type" value="Genomic_DNA"/>
</dbReference>
<feature type="transmembrane region" description="Helical" evidence="6">
    <location>
        <begin position="740"/>
        <end position="759"/>
    </location>
</feature>
<evidence type="ECO:0000259" key="8">
    <source>
        <dbReference type="Pfam" id="PF12704"/>
    </source>
</evidence>
<feature type="transmembrane region" description="Helical" evidence="6">
    <location>
        <begin position="652"/>
        <end position="677"/>
    </location>
</feature>
<evidence type="ECO:0008006" key="11">
    <source>
        <dbReference type="Google" id="ProtNLM"/>
    </source>
</evidence>
<evidence type="ECO:0000313" key="10">
    <source>
        <dbReference type="Proteomes" id="UP000192276"/>
    </source>
</evidence>
<evidence type="ECO:0000259" key="7">
    <source>
        <dbReference type="Pfam" id="PF02687"/>
    </source>
</evidence>
<dbReference type="InterPro" id="IPR050250">
    <property type="entry name" value="Macrolide_Exporter_MacB"/>
</dbReference>
<comment type="subcellular location">
    <subcellularLocation>
        <location evidence="1">Cell membrane</location>
        <topology evidence="1">Multi-pass membrane protein</topology>
    </subcellularLocation>
</comment>
<proteinExistence type="predicted"/>
<dbReference type="Proteomes" id="UP000192276">
    <property type="component" value="Unassembled WGS sequence"/>
</dbReference>
<dbReference type="OrthoDB" id="5933722at2"/>
<evidence type="ECO:0000256" key="6">
    <source>
        <dbReference type="SAM" id="Phobius"/>
    </source>
</evidence>